<evidence type="ECO:0000313" key="3">
    <source>
        <dbReference type="Proteomes" id="UP000187406"/>
    </source>
</evidence>
<organism evidence="2 3">
    <name type="scientific">Cephalotus follicularis</name>
    <name type="common">Albany pitcher plant</name>
    <dbReference type="NCBI Taxonomy" id="3775"/>
    <lineage>
        <taxon>Eukaryota</taxon>
        <taxon>Viridiplantae</taxon>
        <taxon>Streptophyta</taxon>
        <taxon>Embryophyta</taxon>
        <taxon>Tracheophyta</taxon>
        <taxon>Spermatophyta</taxon>
        <taxon>Magnoliopsida</taxon>
        <taxon>eudicotyledons</taxon>
        <taxon>Gunneridae</taxon>
        <taxon>Pentapetalae</taxon>
        <taxon>rosids</taxon>
        <taxon>fabids</taxon>
        <taxon>Oxalidales</taxon>
        <taxon>Cephalotaceae</taxon>
        <taxon>Cephalotus</taxon>
    </lineage>
</organism>
<sequence>MADLLRRAERYVNAEEEMAARKKKMPWSGHQEEKGGHSRNAPKRREKRKERTCPRKTLDINSPDEKAYPEEGHQSRPITTSPPSWKNAPEYLLWNKTRSPSSGQRS</sequence>
<dbReference type="Proteomes" id="UP000187406">
    <property type="component" value="Unassembled WGS sequence"/>
</dbReference>
<dbReference type="EMBL" id="BDDD01004081">
    <property type="protein sequence ID" value="GAV86881.1"/>
    <property type="molecule type" value="Genomic_DNA"/>
</dbReference>
<feature type="region of interest" description="Disordered" evidence="1">
    <location>
        <begin position="1"/>
        <end position="106"/>
    </location>
</feature>
<dbReference type="InParanoid" id="A0A1Q3D391"/>
<name>A0A1Q3D391_CEPFO</name>
<evidence type="ECO:0000313" key="2">
    <source>
        <dbReference type="EMBL" id="GAV86881.1"/>
    </source>
</evidence>
<feature type="compositionally biased region" description="Basic and acidic residues" evidence="1">
    <location>
        <begin position="49"/>
        <end position="74"/>
    </location>
</feature>
<accession>A0A1Q3D391</accession>
<keyword evidence="3" id="KW-1185">Reference proteome</keyword>
<gene>
    <name evidence="2" type="ORF">CFOL_v3_30307</name>
</gene>
<proteinExistence type="predicted"/>
<comment type="caution">
    <text evidence="2">The sequence shown here is derived from an EMBL/GenBank/DDBJ whole genome shotgun (WGS) entry which is preliminary data.</text>
</comment>
<protein>
    <submittedName>
        <fullName evidence="2">Uncharacterized protein</fullName>
    </submittedName>
</protein>
<dbReference type="OrthoDB" id="1740536at2759"/>
<feature type="compositionally biased region" description="Basic and acidic residues" evidence="1">
    <location>
        <begin position="1"/>
        <end position="13"/>
    </location>
</feature>
<feature type="compositionally biased region" description="Polar residues" evidence="1">
    <location>
        <begin position="96"/>
        <end position="106"/>
    </location>
</feature>
<dbReference type="AlphaFoldDB" id="A0A1Q3D391"/>
<evidence type="ECO:0000256" key="1">
    <source>
        <dbReference type="SAM" id="MobiDB-lite"/>
    </source>
</evidence>
<reference evidence="3" key="1">
    <citation type="submission" date="2016-04" db="EMBL/GenBank/DDBJ databases">
        <title>Cephalotus genome sequencing.</title>
        <authorList>
            <person name="Fukushima K."/>
            <person name="Hasebe M."/>
            <person name="Fang X."/>
        </authorList>
    </citation>
    <scope>NUCLEOTIDE SEQUENCE [LARGE SCALE GENOMIC DNA]</scope>
    <source>
        <strain evidence="3">cv. St1</strain>
    </source>
</reference>